<dbReference type="PANTHER" id="PTHR31745:SF2">
    <property type="entry name" value="SINGLE-STRANDED DNA-BINDING PROTEIN WHY1, CHLOROPLASTIC"/>
    <property type="match status" value="1"/>
</dbReference>
<dbReference type="GO" id="GO:0003697">
    <property type="term" value="F:single-stranded DNA binding"/>
    <property type="evidence" value="ECO:0007669"/>
    <property type="project" value="InterPro"/>
</dbReference>
<evidence type="ECO:0000256" key="2">
    <source>
        <dbReference type="ARBA" id="ARBA00022946"/>
    </source>
</evidence>
<name>A0AAN9JYA8_CANGL</name>
<proteinExistence type="inferred from homology"/>
<dbReference type="InterPro" id="IPR013742">
    <property type="entry name" value="Whirly"/>
</dbReference>
<dbReference type="GO" id="GO:0006952">
    <property type="term" value="P:defense response"/>
    <property type="evidence" value="ECO:0007669"/>
    <property type="project" value="InterPro"/>
</dbReference>
<dbReference type="InterPro" id="IPR009044">
    <property type="entry name" value="ssDNA-bd_transcriptional_reg"/>
</dbReference>
<dbReference type="SUPFAM" id="SSF54447">
    <property type="entry name" value="ssDNA-binding transcriptional regulator domain"/>
    <property type="match status" value="1"/>
</dbReference>
<reference evidence="3 4" key="1">
    <citation type="submission" date="2024-01" db="EMBL/GenBank/DDBJ databases">
        <title>The genomes of 5 underutilized Papilionoideae crops provide insights into root nodulation and disease resistanc.</title>
        <authorList>
            <person name="Jiang F."/>
        </authorList>
    </citation>
    <scope>NUCLEOTIDE SEQUENCE [LARGE SCALE GENOMIC DNA]</scope>
    <source>
        <strain evidence="3">LVBAO_FW01</strain>
        <tissue evidence="3">Leaves</tissue>
    </source>
</reference>
<organism evidence="3 4">
    <name type="scientific">Canavalia gladiata</name>
    <name type="common">Sword bean</name>
    <name type="synonym">Dolichos gladiatus</name>
    <dbReference type="NCBI Taxonomy" id="3824"/>
    <lineage>
        <taxon>Eukaryota</taxon>
        <taxon>Viridiplantae</taxon>
        <taxon>Streptophyta</taxon>
        <taxon>Embryophyta</taxon>
        <taxon>Tracheophyta</taxon>
        <taxon>Spermatophyta</taxon>
        <taxon>Magnoliopsida</taxon>
        <taxon>eudicotyledons</taxon>
        <taxon>Gunneridae</taxon>
        <taxon>Pentapetalae</taxon>
        <taxon>rosids</taxon>
        <taxon>fabids</taxon>
        <taxon>Fabales</taxon>
        <taxon>Fabaceae</taxon>
        <taxon>Papilionoideae</taxon>
        <taxon>50 kb inversion clade</taxon>
        <taxon>NPAAA clade</taxon>
        <taxon>indigoferoid/millettioid clade</taxon>
        <taxon>Phaseoleae</taxon>
        <taxon>Canavalia</taxon>
    </lineage>
</organism>
<keyword evidence="4" id="KW-1185">Reference proteome</keyword>
<comment type="caution">
    <text evidence="3">The sequence shown here is derived from an EMBL/GenBank/DDBJ whole genome shotgun (WGS) entry which is preliminary data.</text>
</comment>
<dbReference type="Pfam" id="PF08536">
    <property type="entry name" value="Whirly"/>
    <property type="match status" value="1"/>
</dbReference>
<dbReference type="PANTHER" id="PTHR31745">
    <property type="entry name" value="SINGLE-STRANDED DNA-BINDING PROTEIN WHY2, MITOCHONDRIAL"/>
    <property type="match status" value="1"/>
</dbReference>
<protein>
    <submittedName>
        <fullName evidence="3">Uncharacterized protein</fullName>
    </submittedName>
</protein>
<evidence type="ECO:0000313" key="3">
    <source>
        <dbReference type="EMBL" id="KAK7307133.1"/>
    </source>
</evidence>
<dbReference type="EMBL" id="JAYMYQ010000010">
    <property type="protein sequence ID" value="KAK7307133.1"/>
    <property type="molecule type" value="Genomic_DNA"/>
</dbReference>
<accession>A0AAN9JYA8</accession>
<gene>
    <name evidence="3" type="ORF">VNO77_39934</name>
</gene>
<dbReference type="GO" id="GO:0006355">
    <property type="term" value="P:regulation of DNA-templated transcription"/>
    <property type="evidence" value="ECO:0007669"/>
    <property type="project" value="InterPro"/>
</dbReference>
<dbReference type="AlphaFoldDB" id="A0AAN9JYA8"/>
<comment type="similarity">
    <text evidence="1">Belongs to the Whirly family.</text>
</comment>
<evidence type="ECO:0000313" key="4">
    <source>
        <dbReference type="Proteomes" id="UP001367508"/>
    </source>
</evidence>
<dbReference type="Gene3D" id="2.30.31.10">
    <property type="entry name" value="Transcriptional Coactivator Pc4, Chain A"/>
    <property type="match status" value="1"/>
</dbReference>
<keyword evidence="2" id="KW-0809">Transit peptide</keyword>
<dbReference type="Proteomes" id="UP001367508">
    <property type="component" value="Unassembled WGS sequence"/>
</dbReference>
<sequence>MELHSSITSTFKQRSIPTHSFISPKFTPLRPNTFFSPTPTFSFTLPSLSIKCLHSQLLQPKPFASSPQRPPVGELSPKVYVGYTVYTRKGVLTMTPRPPKYEAKDSGAFKVSKEGYVLLQFAPSVDTDRPEYDWNKKQVFSLSVSEMGSLISLGARDSCEFFHDSFKPESDEVEVRKVLKVEPLLDDTGHLFNLSVQNKFENMDETQESIFIPVIKAELAVFRSIFNYIMPYLLGWHAFTNSIKPEVSSRVNSAKSRYRADYE</sequence>
<evidence type="ECO:0000256" key="1">
    <source>
        <dbReference type="ARBA" id="ARBA00006061"/>
    </source>
</evidence>